<evidence type="ECO:0000256" key="7">
    <source>
        <dbReference type="SAM" id="Phobius"/>
    </source>
</evidence>
<dbReference type="Pfam" id="PF06609">
    <property type="entry name" value="TRI12"/>
    <property type="match status" value="1"/>
</dbReference>
<evidence type="ECO:0000256" key="1">
    <source>
        <dbReference type="ARBA" id="ARBA00004141"/>
    </source>
</evidence>
<name>A0ABR1X9M4_9PEZI</name>
<evidence type="ECO:0000313" key="9">
    <source>
        <dbReference type="Proteomes" id="UP001433268"/>
    </source>
</evidence>
<keyword evidence="4 7" id="KW-0812">Transmembrane</keyword>
<evidence type="ECO:0000256" key="6">
    <source>
        <dbReference type="ARBA" id="ARBA00023136"/>
    </source>
</evidence>
<gene>
    <name evidence="8" type="ORF">PG997_000014</name>
</gene>
<proteinExistence type="inferred from homology"/>
<feature type="transmembrane region" description="Helical" evidence="7">
    <location>
        <begin position="217"/>
        <end position="236"/>
    </location>
</feature>
<dbReference type="InterPro" id="IPR036259">
    <property type="entry name" value="MFS_trans_sf"/>
</dbReference>
<feature type="transmembrane region" description="Helical" evidence="7">
    <location>
        <begin position="82"/>
        <end position="100"/>
    </location>
</feature>
<feature type="transmembrane region" description="Helical" evidence="7">
    <location>
        <begin position="327"/>
        <end position="347"/>
    </location>
</feature>
<feature type="transmembrane region" description="Helical" evidence="7">
    <location>
        <begin position="121"/>
        <end position="141"/>
    </location>
</feature>
<comment type="caution">
    <text evidence="8">The sequence shown here is derived from an EMBL/GenBank/DDBJ whole genome shotgun (WGS) entry which is preliminary data.</text>
</comment>
<evidence type="ECO:0000313" key="8">
    <source>
        <dbReference type="EMBL" id="KAK8093329.1"/>
    </source>
</evidence>
<dbReference type="SUPFAM" id="SSF103473">
    <property type="entry name" value="MFS general substrate transporter"/>
    <property type="match status" value="1"/>
</dbReference>
<dbReference type="InterPro" id="IPR010573">
    <property type="entry name" value="MFS_Str1/Tri12-like"/>
</dbReference>
<keyword evidence="5 7" id="KW-1133">Transmembrane helix</keyword>
<dbReference type="RefSeq" id="XP_066674102.1">
    <property type="nucleotide sequence ID" value="XM_066804329.1"/>
</dbReference>
<feature type="transmembrane region" description="Helical" evidence="7">
    <location>
        <begin position="248"/>
        <end position="275"/>
    </location>
</feature>
<evidence type="ECO:0000256" key="5">
    <source>
        <dbReference type="ARBA" id="ARBA00022989"/>
    </source>
</evidence>
<dbReference type="EMBL" id="JAQQWN010000002">
    <property type="protein sequence ID" value="KAK8093329.1"/>
    <property type="molecule type" value="Genomic_DNA"/>
</dbReference>
<organism evidence="8 9">
    <name type="scientific">Apiospora hydei</name>
    <dbReference type="NCBI Taxonomy" id="1337664"/>
    <lineage>
        <taxon>Eukaryota</taxon>
        <taxon>Fungi</taxon>
        <taxon>Dikarya</taxon>
        <taxon>Ascomycota</taxon>
        <taxon>Pezizomycotina</taxon>
        <taxon>Sordariomycetes</taxon>
        <taxon>Xylariomycetidae</taxon>
        <taxon>Amphisphaeriales</taxon>
        <taxon>Apiosporaceae</taxon>
        <taxon>Apiospora</taxon>
    </lineage>
</organism>
<accession>A0ABR1X9M4</accession>
<feature type="transmembrane region" description="Helical" evidence="7">
    <location>
        <begin position="161"/>
        <end position="180"/>
    </location>
</feature>
<dbReference type="Proteomes" id="UP001433268">
    <property type="component" value="Unassembled WGS sequence"/>
</dbReference>
<comment type="similarity">
    <text evidence="2">Belongs to the major facilitator superfamily. TCR/Tet family.</text>
</comment>
<reference evidence="8 9" key="1">
    <citation type="submission" date="2023-01" db="EMBL/GenBank/DDBJ databases">
        <title>Analysis of 21 Apiospora genomes using comparative genomics revels a genus with tremendous synthesis potential of carbohydrate active enzymes and secondary metabolites.</title>
        <authorList>
            <person name="Sorensen T."/>
        </authorList>
    </citation>
    <scope>NUCLEOTIDE SEQUENCE [LARGE SCALE GENOMIC DNA]</scope>
    <source>
        <strain evidence="8 9">CBS 114990</strain>
    </source>
</reference>
<evidence type="ECO:0000256" key="2">
    <source>
        <dbReference type="ARBA" id="ARBA00007520"/>
    </source>
</evidence>
<keyword evidence="9" id="KW-1185">Reference proteome</keyword>
<feature type="transmembrane region" description="Helical" evidence="7">
    <location>
        <begin position="53"/>
        <end position="70"/>
    </location>
</feature>
<feature type="transmembrane region" description="Helical" evidence="7">
    <location>
        <begin position="6"/>
        <end position="33"/>
    </location>
</feature>
<evidence type="ECO:0000256" key="4">
    <source>
        <dbReference type="ARBA" id="ARBA00022692"/>
    </source>
</evidence>
<comment type="subcellular location">
    <subcellularLocation>
        <location evidence="1">Membrane</location>
        <topology evidence="1">Multi-pass membrane protein</topology>
    </subcellularLocation>
</comment>
<sequence length="373" mass="40498">MKLYAVTVGICFGAFIMINLPFITITIAAILLFFKPPQRGNANLLSRLRSLDVVGSAIFIPGIFMLLLVLQRGGQQDPWNSATVIGLLTGSGVMLLRFVAWEVRQGDGALIPGAVVARRSVIFSVLFGFFHMGSLTIASYYLPEWFQVVQGVDPLQSGIRMLPTVLSQLLTIMFASGVAIRIGYYNPWFFLAATFMCTSNALYTQFDAVSTPASHCIGYQVIQGIGAGFGMQMTSLSVQLELKDSPDLVPVGIAFVMFLQYLGSTFTQVAAGAIFNSELQTGLVERAGLSPAQAAMLLAGGTRSVRDIANEHFPDHLSRVLEGYNSAITKVFFIPVACTAAAFFLALGIKWNKIEEVGEGPLSRLRNKRRTEA</sequence>
<keyword evidence="3" id="KW-0813">Transport</keyword>
<protein>
    <submittedName>
        <fullName evidence="8">Uncharacterized protein</fullName>
    </submittedName>
</protein>
<keyword evidence="6 7" id="KW-0472">Membrane</keyword>
<dbReference type="PANTHER" id="PTHR23501">
    <property type="entry name" value="MAJOR FACILITATOR SUPERFAMILY"/>
    <property type="match status" value="1"/>
</dbReference>
<dbReference type="Gene3D" id="1.20.1250.20">
    <property type="entry name" value="MFS general substrate transporter like domains"/>
    <property type="match status" value="1"/>
</dbReference>
<evidence type="ECO:0000256" key="3">
    <source>
        <dbReference type="ARBA" id="ARBA00022448"/>
    </source>
</evidence>
<dbReference type="GeneID" id="92037389"/>
<feature type="transmembrane region" description="Helical" evidence="7">
    <location>
        <begin position="187"/>
        <end position="205"/>
    </location>
</feature>
<dbReference type="PANTHER" id="PTHR23501:SF193">
    <property type="entry name" value="MULTIDRUG TRANSPORTER, PUTATIVE (AFU_ORTHOLOGUE AFUA_8G00940)-RELATED"/>
    <property type="match status" value="1"/>
</dbReference>